<comment type="caution">
    <text evidence="2">The sequence shown here is derived from an EMBL/GenBank/DDBJ whole genome shotgun (WGS) entry which is preliminary data.</text>
</comment>
<feature type="region of interest" description="Disordered" evidence="1">
    <location>
        <begin position="71"/>
        <end position="91"/>
    </location>
</feature>
<dbReference type="AlphaFoldDB" id="A0A9N9PH65"/>
<evidence type="ECO:0000313" key="2">
    <source>
        <dbReference type="EMBL" id="CAG8815999.1"/>
    </source>
</evidence>
<sequence>TSLIDIDDGSKNTNNNAINHVTPPHMNIIDPVNVDQFGVEDIRYLPNKQFAHVDLKNEVAMKKALKLHGETKVPEQGKLRVEEGKPRNAST</sequence>
<name>A0A9N9PH65_9GLOM</name>
<accession>A0A9N9PH65</accession>
<evidence type="ECO:0000313" key="3">
    <source>
        <dbReference type="Proteomes" id="UP000789405"/>
    </source>
</evidence>
<dbReference type="Proteomes" id="UP000789405">
    <property type="component" value="Unassembled WGS sequence"/>
</dbReference>
<reference evidence="2" key="1">
    <citation type="submission" date="2021-06" db="EMBL/GenBank/DDBJ databases">
        <authorList>
            <person name="Kallberg Y."/>
            <person name="Tangrot J."/>
            <person name="Rosling A."/>
        </authorList>
    </citation>
    <scope>NUCLEOTIDE SEQUENCE</scope>
    <source>
        <strain evidence="2">MA453B</strain>
    </source>
</reference>
<organism evidence="2 3">
    <name type="scientific">Dentiscutata erythropus</name>
    <dbReference type="NCBI Taxonomy" id="1348616"/>
    <lineage>
        <taxon>Eukaryota</taxon>
        <taxon>Fungi</taxon>
        <taxon>Fungi incertae sedis</taxon>
        <taxon>Mucoromycota</taxon>
        <taxon>Glomeromycotina</taxon>
        <taxon>Glomeromycetes</taxon>
        <taxon>Diversisporales</taxon>
        <taxon>Gigasporaceae</taxon>
        <taxon>Dentiscutata</taxon>
    </lineage>
</organism>
<dbReference type="OrthoDB" id="2446106at2759"/>
<evidence type="ECO:0000256" key="1">
    <source>
        <dbReference type="SAM" id="MobiDB-lite"/>
    </source>
</evidence>
<feature type="non-terminal residue" evidence="2">
    <location>
        <position position="91"/>
    </location>
</feature>
<protein>
    <submittedName>
        <fullName evidence="2">2400_t:CDS:1</fullName>
    </submittedName>
</protein>
<gene>
    <name evidence="2" type="ORF">DERYTH_LOCUS26208</name>
</gene>
<proteinExistence type="predicted"/>
<dbReference type="EMBL" id="CAJVPY010053321">
    <property type="protein sequence ID" value="CAG8815999.1"/>
    <property type="molecule type" value="Genomic_DNA"/>
</dbReference>
<keyword evidence="3" id="KW-1185">Reference proteome</keyword>
<feature type="non-terminal residue" evidence="2">
    <location>
        <position position="1"/>
    </location>
</feature>